<name>A0A512D5W8_9MICO</name>
<feature type="transmembrane region" description="Helical" evidence="1">
    <location>
        <begin position="190"/>
        <end position="215"/>
    </location>
</feature>
<dbReference type="EMBL" id="BJYX01000029">
    <property type="protein sequence ID" value="GEO31862.1"/>
    <property type="molecule type" value="Genomic_DNA"/>
</dbReference>
<evidence type="ECO:0000256" key="1">
    <source>
        <dbReference type="SAM" id="Phobius"/>
    </source>
</evidence>
<dbReference type="OrthoDB" id="5000585at2"/>
<evidence type="ECO:0000313" key="2">
    <source>
        <dbReference type="EMBL" id="GEO31862.1"/>
    </source>
</evidence>
<dbReference type="AlphaFoldDB" id="A0A512D5W8"/>
<feature type="transmembrane region" description="Helical" evidence="1">
    <location>
        <begin position="305"/>
        <end position="325"/>
    </location>
</feature>
<gene>
    <name evidence="2" type="ORF">TAE01_36720</name>
</gene>
<feature type="transmembrane region" description="Helical" evidence="1">
    <location>
        <begin position="120"/>
        <end position="137"/>
    </location>
</feature>
<proteinExistence type="predicted"/>
<keyword evidence="3" id="KW-1185">Reference proteome</keyword>
<feature type="transmembrane region" description="Helical" evidence="1">
    <location>
        <begin position="70"/>
        <end position="89"/>
    </location>
</feature>
<accession>A0A512D5W8</accession>
<keyword evidence="1" id="KW-0472">Membrane</keyword>
<evidence type="ECO:0008006" key="4">
    <source>
        <dbReference type="Google" id="ProtNLM"/>
    </source>
</evidence>
<sequence length="442" mass="46235">MPLVVLRAGTLAETDTFWQVRTGLLTMEHRSLPRVDPFSWTAHGEPWTLNSWGYNVVVGAAYQLAGLPGVALVCGGIVLATAAVVLVSARRLGSSPLMAAAVLLLTSPVLVPWLSARPQLVDYVAVMVLLLLLVNVVDGRRPWVAVLAVGLVMALWVNLHAAALLGVAIAGLTALLLLTRRTTRGAGRRCLAATAAAAGGALANPYGIGLFTQTASVKDASSDVVVEWQHLDPTSPAQLVMLLIGIAGLVVAVRRRDAVFTSALMVTTLGSLLAIRILPVLVLAAVPVVAAALTGLTSDGRSRRVYRVVVAVSAAVLVSLVALSVPSLGHVGRPDTELYPAAVVTQIPDRCHVFNSYLVGGFVLLERPDVLVSIDSRNDFYGTQRVLAAERLIRGEGDVTAGLAGAGCVLVPPSSGLAQRLTADPTWRLRASEPGGALFVRA</sequence>
<feature type="transmembrane region" description="Helical" evidence="1">
    <location>
        <begin position="157"/>
        <end position="178"/>
    </location>
</feature>
<feature type="transmembrane region" description="Helical" evidence="1">
    <location>
        <begin position="95"/>
        <end position="113"/>
    </location>
</feature>
<organism evidence="2 3">
    <name type="scientific">Terrabacter aerolatus</name>
    <dbReference type="NCBI Taxonomy" id="422442"/>
    <lineage>
        <taxon>Bacteria</taxon>
        <taxon>Bacillati</taxon>
        <taxon>Actinomycetota</taxon>
        <taxon>Actinomycetes</taxon>
        <taxon>Micrococcales</taxon>
        <taxon>Intrasporangiaceae</taxon>
        <taxon>Terrabacter</taxon>
    </lineage>
</organism>
<reference evidence="2 3" key="1">
    <citation type="submission" date="2019-07" db="EMBL/GenBank/DDBJ databases">
        <title>Whole genome shotgun sequence of Terrabacter aerolatus NBRC 106305.</title>
        <authorList>
            <person name="Hosoyama A."/>
            <person name="Uohara A."/>
            <person name="Ohji S."/>
            <person name="Ichikawa N."/>
        </authorList>
    </citation>
    <scope>NUCLEOTIDE SEQUENCE [LARGE SCALE GENOMIC DNA]</scope>
    <source>
        <strain evidence="2 3">NBRC 106305</strain>
    </source>
</reference>
<feature type="transmembrane region" description="Helical" evidence="1">
    <location>
        <begin position="235"/>
        <end position="253"/>
    </location>
</feature>
<protein>
    <recommendedName>
        <fullName evidence="4">Glycosyltransferase RgtA/B/C/D-like domain-containing protein</fullName>
    </recommendedName>
</protein>
<keyword evidence="1" id="KW-0812">Transmembrane</keyword>
<feature type="transmembrane region" description="Helical" evidence="1">
    <location>
        <begin position="273"/>
        <end position="293"/>
    </location>
</feature>
<evidence type="ECO:0000313" key="3">
    <source>
        <dbReference type="Proteomes" id="UP000321534"/>
    </source>
</evidence>
<dbReference type="Proteomes" id="UP000321534">
    <property type="component" value="Unassembled WGS sequence"/>
</dbReference>
<dbReference type="RefSeq" id="WP_147068240.1">
    <property type="nucleotide sequence ID" value="NZ_BAAARO010000007.1"/>
</dbReference>
<keyword evidence="1" id="KW-1133">Transmembrane helix</keyword>
<comment type="caution">
    <text evidence="2">The sequence shown here is derived from an EMBL/GenBank/DDBJ whole genome shotgun (WGS) entry which is preliminary data.</text>
</comment>